<keyword evidence="4" id="KW-0804">Transcription</keyword>
<accession>A0A2N7TVS5</accession>
<keyword evidence="7" id="KW-1185">Reference proteome</keyword>
<evidence type="ECO:0000256" key="4">
    <source>
        <dbReference type="ARBA" id="ARBA00023163"/>
    </source>
</evidence>
<dbReference type="InterPro" id="IPR036390">
    <property type="entry name" value="WH_DNA-bd_sf"/>
</dbReference>
<dbReference type="GO" id="GO:0003700">
    <property type="term" value="F:DNA-binding transcription factor activity"/>
    <property type="evidence" value="ECO:0007669"/>
    <property type="project" value="InterPro"/>
</dbReference>
<dbReference type="InterPro" id="IPR000847">
    <property type="entry name" value="LysR_HTH_N"/>
</dbReference>
<dbReference type="AlphaFoldDB" id="A0A2N7TVS5"/>
<dbReference type="PANTHER" id="PTHR30427:SF1">
    <property type="entry name" value="TRANSCRIPTIONAL ACTIVATOR PROTEIN LYSR"/>
    <property type="match status" value="1"/>
</dbReference>
<evidence type="ECO:0000256" key="1">
    <source>
        <dbReference type="ARBA" id="ARBA00009437"/>
    </source>
</evidence>
<reference evidence="6 7" key="1">
    <citation type="submission" date="2018-01" db="EMBL/GenBank/DDBJ databases">
        <title>Halomonas endophytica sp. nov., isolated from storage liquid in the stems of Populus euphratica.</title>
        <authorList>
            <person name="Chen C."/>
        </authorList>
    </citation>
    <scope>NUCLEOTIDE SEQUENCE [LARGE SCALE GENOMIC DNA]</scope>
    <source>
        <strain evidence="6 7">MC28</strain>
    </source>
</reference>
<dbReference type="GO" id="GO:0043565">
    <property type="term" value="F:sequence-specific DNA binding"/>
    <property type="evidence" value="ECO:0007669"/>
    <property type="project" value="TreeGrafter"/>
</dbReference>
<dbReference type="InterPro" id="IPR036388">
    <property type="entry name" value="WH-like_DNA-bd_sf"/>
</dbReference>
<keyword evidence="2" id="KW-0805">Transcription regulation</keyword>
<dbReference type="RefSeq" id="WP_102655478.1">
    <property type="nucleotide sequence ID" value="NZ_PNRF01000046.1"/>
</dbReference>
<dbReference type="SUPFAM" id="SSF53850">
    <property type="entry name" value="Periplasmic binding protein-like II"/>
    <property type="match status" value="1"/>
</dbReference>
<dbReference type="PROSITE" id="PS50931">
    <property type="entry name" value="HTH_LYSR"/>
    <property type="match status" value="1"/>
</dbReference>
<comment type="caution">
    <text evidence="6">The sequence shown here is derived from an EMBL/GenBank/DDBJ whole genome shotgun (WGS) entry which is preliminary data.</text>
</comment>
<dbReference type="OrthoDB" id="6624490at2"/>
<evidence type="ECO:0000256" key="3">
    <source>
        <dbReference type="ARBA" id="ARBA00023125"/>
    </source>
</evidence>
<dbReference type="Pfam" id="PF03466">
    <property type="entry name" value="LysR_substrate"/>
    <property type="match status" value="1"/>
</dbReference>
<dbReference type="Gene3D" id="1.10.10.10">
    <property type="entry name" value="Winged helix-like DNA-binding domain superfamily/Winged helix DNA-binding domain"/>
    <property type="match status" value="1"/>
</dbReference>
<sequence length="322" mass="35409">MADVNIHSLKALAVFKTLYEVGTASQAARTLGITQSGVSRSLAQLERNLGMQLFLREKNRLIVTPEARELYDEILRLMGNIEELRHSVLALKEFGTSRLRIAAIPGLSFGFVPRLVAALLEENRRFSISLDMMSSHEVQLAVESSHADIGFVTLPVASRLLQVESWLTTRALCLLPAGHPLSQREVIDVADLRDQHLVISNQPSISTNPLLELTTRHNIQIAGKTEANIGTIAALVANHVGLTVMNPITARDQLSHRDGVVMRPFTPTMEFSFGLVYRDDWKRAKVLDFIRERGRGLLADYAGGAGCSVNYPMSPGTGFEGA</sequence>
<feature type="domain" description="HTH lysR-type" evidence="5">
    <location>
        <begin position="7"/>
        <end position="64"/>
    </location>
</feature>
<dbReference type="EMBL" id="PNRF01000046">
    <property type="protein sequence ID" value="PMR72279.1"/>
    <property type="molecule type" value="Genomic_DNA"/>
</dbReference>
<dbReference type="PANTHER" id="PTHR30427">
    <property type="entry name" value="TRANSCRIPTIONAL ACTIVATOR PROTEIN LYSR"/>
    <property type="match status" value="1"/>
</dbReference>
<dbReference type="InterPro" id="IPR005119">
    <property type="entry name" value="LysR_subst-bd"/>
</dbReference>
<comment type="similarity">
    <text evidence="1">Belongs to the LysR transcriptional regulatory family.</text>
</comment>
<dbReference type="SUPFAM" id="SSF46785">
    <property type="entry name" value="Winged helix' DNA-binding domain"/>
    <property type="match status" value="1"/>
</dbReference>
<protein>
    <submittedName>
        <fullName evidence="6">LysR family transcriptional regulator</fullName>
    </submittedName>
</protein>
<evidence type="ECO:0000259" key="5">
    <source>
        <dbReference type="PROSITE" id="PS50931"/>
    </source>
</evidence>
<evidence type="ECO:0000313" key="7">
    <source>
        <dbReference type="Proteomes" id="UP000235803"/>
    </source>
</evidence>
<organism evidence="6 7">
    <name type="scientific">Billgrantia endophytica</name>
    <dbReference type="NCBI Taxonomy" id="2033802"/>
    <lineage>
        <taxon>Bacteria</taxon>
        <taxon>Pseudomonadati</taxon>
        <taxon>Pseudomonadota</taxon>
        <taxon>Gammaproteobacteria</taxon>
        <taxon>Oceanospirillales</taxon>
        <taxon>Halomonadaceae</taxon>
        <taxon>Billgrantia</taxon>
    </lineage>
</organism>
<evidence type="ECO:0000313" key="6">
    <source>
        <dbReference type="EMBL" id="PMR72279.1"/>
    </source>
</evidence>
<gene>
    <name evidence="6" type="ORF">C1H69_21730</name>
</gene>
<dbReference type="Proteomes" id="UP000235803">
    <property type="component" value="Unassembled WGS sequence"/>
</dbReference>
<name>A0A2N7TVS5_9GAMM</name>
<proteinExistence type="inferred from homology"/>
<keyword evidence="3" id="KW-0238">DNA-binding</keyword>
<dbReference type="Gene3D" id="3.40.190.10">
    <property type="entry name" value="Periplasmic binding protein-like II"/>
    <property type="match status" value="2"/>
</dbReference>
<evidence type="ECO:0000256" key="2">
    <source>
        <dbReference type="ARBA" id="ARBA00023015"/>
    </source>
</evidence>
<dbReference type="GO" id="GO:0010628">
    <property type="term" value="P:positive regulation of gene expression"/>
    <property type="evidence" value="ECO:0007669"/>
    <property type="project" value="TreeGrafter"/>
</dbReference>
<dbReference type="Pfam" id="PF00126">
    <property type="entry name" value="HTH_1"/>
    <property type="match status" value="1"/>
</dbReference>
<dbReference type="PRINTS" id="PR00039">
    <property type="entry name" value="HTHLYSR"/>
</dbReference>